<dbReference type="OrthoDB" id="9791656at2"/>
<comment type="cofactor">
    <cofactor evidence="2">
        <name>Zn(2+)</name>
        <dbReference type="ChEBI" id="CHEBI:29105"/>
    </cofactor>
</comment>
<evidence type="ECO:0000259" key="11">
    <source>
        <dbReference type="PROSITE" id="PS51462"/>
    </source>
</evidence>
<dbReference type="GO" id="GO:0046872">
    <property type="term" value="F:metal ion binding"/>
    <property type="evidence" value="ECO:0007669"/>
    <property type="project" value="UniProtKB-KW"/>
</dbReference>
<dbReference type="InterPro" id="IPR015375">
    <property type="entry name" value="NADH_PPase-like_N"/>
</dbReference>
<organism evidence="12 13">
    <name type="scientific">Geodermatophilus africanus</name>
    <dbReference type="NCBI Taxonomy" id="1137993"/>
    <lineage>
        <taxon>Bacteria</taxon>
        <taxon>Bacillati</taxon>
        <taxon>Actinomycetota</taxon>
        <taxon>Actinomycetes</taxon>
        <taxon>Geodermatophilales</taxon>
        <taxon>Geodermatophilaceae</taxon>
        <taxon>Geodermatophilus</taxon>
    </lineage>
</organism>
<gene>
    <name evidence="12" type="ORF">SAMN05660209_01198</name>
</gene>
<evidence type="ECO:0000313" key="12">
    <source>
        <dbReference type="EMBL" id="SDX77680.1"/>
    </source>
</evidence>
<evidence type="ECO:0000256" key="3">
    <source>
        <dbReference type="ARBA" id="ARBA00009595"/>
    </source>
</evidence>
<evidence type="ECO:0000256" key="1">
    <source>
        <dbReference type="ARBA" id="ARBA00001946"/>
    </source>
</evidence>
<feature type="domain" description="Nudix hydrolase" evidence="11">
    <location>
        <begin position="185"/>
        <end position="312"/>
    </location>
</feature>
<keyword evidence="7" id="KW-0460">Magnesium</keyword>
<dbReference type="InterPro" id="IPR049734">
    <property type="entry name" value="NudC-like_C"/>
</dbReference>
<dbReference type="EMBL" id="FNOT01000003">
    <property type="protein sequence ID" value="SDX77680.1"/>
    <property type="molecule type" value="Genomic_DNA"/>
</dbReference>
<dbReference type="NCBIfam" id="NF001299">
    <property type="entry name" value="PRK00241.1"/>
    <property type="match status" value="1"/>
</dbReference>
<dbReference type="InterPro" id="IPR050241">
    <property type="entry name" value="NAD-cap_RNA_hydrolase_NudC"/>
</dbReference>
<evidence type="ECO:0000256" key="7">
    <source>
        <dbReference type="ARBA" id="ARBA00022842"/>
    </source>
</evidence>
<dbReference type="GO" id="GO:0019677">
    <property type="term" value="P:NAD+ catabolic process"/>
    <property type="evidence" value="ECO:0007669"/>
    <property type="project" value="TreeGrafter"/>
</dbReference>
<comment type="cofactor">
    <cofactor evidence="1">
        <name>Mg(2+)</name>
        <dbReference type="ChEBI" id="CHEBI:18420"/>
    </cofactor>
</comment>
<dbReference type="Pfam" id="PF09296">
    <property type="entry name" value="NUDIX-like"/>
    <property type="match status" value="1"/>
</dbReference>
<dbReference type="InterPro" id="IPR020084">
    <property type="entry name" value="NUDIX_hydrolase_CS"/>
</dbReference>
<evidence type="ECO:0000256" key="5">
    <source>
        <dbReference type="ARBA" id="ARBA00022723"/>
    </source>
</evidence>
<evidence type="ECO:0000313" key="13">
    <source>
        <dbReference type="Proteomes" id="UP000198921"/>
    </source>
</evidence>
<comment type="catalytic activity">
    <reaction evidence="9">
        <text>a 5'-end NAD(+)-phospho-ribonucleoside in mRNA + H2O = a 5'-end phospho-adenosine-phospho-ribonucleoside in mRNA + beta-nicotinamide D-ribonucleotide + 2 H(+)</text>
        <dbReference type="Rhea" id="RHEA:60876"/>
        <dbReference type="Rhea" id="RHEA-COMP:15698"/>
        <dbReference type="Rhea" id="RHEA-COMP:15719"/>
        <dbReference type="ChEBI" id="CHEBI:14649"/>
        <dbReference type="ChEBI" id="CHEBI:15377"/>
        <dbReference type="ChEBI" id="CHEBI:15378"/>
        <dbReference type="ChEBI" id="CHEBI:144029"/>
        <dbReference type="ChEBI" id="CHEBI:144051"/>
    </reaction>
    <physiologicalReaction direction="left-to-right" evidence="9">
        <dbReference type="Rhea" id="RHEA:60877"/>
    </physiologicalReaction>
</comment>
<dbReference type="PROSITE" id="PS51462">
    <property type="entry name" value="NUDIX"/>
    <property type="match status" value="1"/>
</dbReference>
<dbReference type="Gene3D" id="3.90.79.20">
    <property type="match status" value="1"/>
</dbReference>
<protein>
    <recommendedName>
        <fullName evidence="4">NAD(+) diphosphatase</fullName>
        <ecNumber evidence="4">3.6.1.22</ecNumber>
    </recommendedName>
</protein>
<dbReference type="AlphaFoldDB" id="A0A1H3EGE1"/>
<keyword evidence="5" id="KW-0479">Metal-binding</keyword>
<evidence type="ECO:0000256" key="8">
    <source>
        <dbReference type="ARBA" id="ARBA00023027"/>
    </source>
</evidence>
<dbReference type="PANTHER" id="PTHR42904:SF6">
    <property type="entry name" value="NAD-CAPPED RNA HYDROLASE NUDT12"/>
    <property type="match status" value="1"/>
</dbReference>
<evidence type="ECO:0000256" key="6">
    <source>
        <dbReference type="ARBA" id="ARBA00022801"/>
    </source>
</evidence>
<name>A0A1H3EGE1_9ACTN</name>
<reference evidence="13" key="1">
    <citation type="submission" date="2016-10" db="EMBL/GenBank/DDBJ databases">
        <authorList>
            <person name="Varghese N."/>
            <person name="Submissions S."/>
        </authorList>
    </citation>
    <scope>NUCLEOTIDE SEQUENCE [LARGE SCALE GENOMIC DNA]</scope>
    <source>
        <strain evidence="13">DSM 45422</strain>
    </source>
</reference>
<proteinExistence type="inferred from homology"/>
<sequence>MSVPDGGSTPADNPPPSGDGVSWPESSPSPAGAVPVLSRSAHDRSHLARSLPDPTGGRPVRVLTVDERRTVPVEEDGDRPRLLWEERTGLPEGAIYLGEADGVPYAAVRGDRRLAVGGRPADTWAGLRDLGADLDDLDAGLLAEAVAMVEWHERHRFSPLSGARTTIERAGWVQRDPDTGAELFPRTDPAVIMLVHDGGDRCVLGRQAVWPPGRFSILAGFVEPGESAEGAVAREVAEEVGVRVTDIRYAGSQPWPFPQSLMLGYTARVEGDPTLRLDPTEIEEARWFTRDELRSGAGPRALPPAVSIARHIIDRWVDGELG</sequence>
<dbReference type="Gene3D" id="3.90.79.10">
    <property type="entry name" value="Nucleoside Triphosphate Pyrophosphohydrolase"/>
    <property type="match status" value="1"/>
</dbReference>
<accession>A0A1H3EGE1</accession>
<dbReference type="SUPFAM" id="SSF55811">
    <property type="entry name" value="Nudix"/>
    <property type="match status" value="1"/>
</dbReference>
<dbReference type="STRING" id="1137993.SAMN05660209_01198"/>
<dbReference type="EC" id="3.6.1.22" evidence="4"/>
<dbReference type="RefSeq" id="WP_091152516.1">
    <property type="nucleotide sequence ID" value="NZ_FNOT01000003.1"/>
</dbReference>
<evidence type="ECO:0000256" key="4">
    <source>
        <dbReference type="ARBA" id="ARBA00012381"/>
    </source>
</evidence>
<evidence type="ECO:0000256" key="10">
    <source>
        <dbReference type="SAM" id="MobiDB-lite"/>
    </source>
</evidence>
<keyword evidence="8" id="KW-0520">NAD</keyword>
<dbReference type="GO" id="GO:0035529">
    <property type="term" value="F:NADH pyrophosphatase activity"/>
    <property type="evidence" value="ECO:0007669"/>
    <property type="project" value="TreeGrafter"/>
</dbReference>
<dbReference type="GO" id="GO:0005829">
    <property type="term" value="C:cytosol"/>
    <property type="evidence" value="ECO:0007669"/>
    <property type="project" value="TreeGrafter"/>
</dbReference>
<keyword evidence="6" id="KW-0378">Hydrolase</keyword>
<dbReference type="Pfam" id="PF00293">
    <property type="entry name" value="NUDIX"/>
    <property type="match status" value="1"/>
</dbReference>
<dbReference type="GO" id="GO:0006742">
    <property type="term" value="P:NADP+ catabolic process"/>
    <property type="evidence" value="ECO:0007669"/>
    <property type="project" value="TreeGrafter"/>
</dbReference>
<dbReference type="CDD" id="cd03429">
    <property type="entry name" value="NUDIX_NADH_pyrophosphatase_Nudt13"/>
    <property type="match status" value="1"/>
</dbReference>
<dbReference type="PANTHER" id="PTHR42904">
    <property type="entry name" value="NUDIX HYDROLASE, NUDC SUBFAMILY"/>
    <property type="match status" value="1"/>
</dbReference>
<evidence type="ECO:0000256" key="2">
    <source>
        <dbReference type="ARBA" id="ARBA00001947"/>
    </source>
</evidence>
<feature type="region of interest" description="Disordered" evidence="10">
    <location>
        <begin position="1"/>
        <end position="61"/>
    </location>
</feature>
<evidence type="ECO:0000256" key="9">
    <source>
        <dbReference type="ARBA" id="ARBA00023679"/>
    </source>
</evidence>
<dbReference type="InterPro" id="IPR000086">
    <property type="entry name" value="NUDIX_hydrolase_dom"/>
</dbReference>
<keyword evidence="13" id="KW-1185">Reference proteome</keyword>
<dbReference type="Proteomes" id="UP000198921">
    <property type="component" value="Unassembled WGS sequence"/>
</dbReference>
<dbReference type="PROSITE" id="PS00893">
    <property type="entry name" value="NUDIX_BOX"/>
    <property type="match status" value="1"/>
</dbReference>
<dbReference type="InterPro" id="IPR015797">
    <property type="entry name" value="NUDIX_hydrolase-like_dom_sf"/>
</dbReference>
<comment type="similarity">
    <text evidence="3">Belongs to the Nudix hydrolase family. NudC subfamily.</text>
</comment>